<accession>A0A9P5P2X4</accession>
<sequence length="184" mass="20588">MDDWYGVRHFTSTFGYVVKTVDVAALEIAAKRVAEKWRLIAGRVEWNTVEKSYQVRVPLSDSLPKGYALTKFTMEKMTSTELPIASVKENSAQFLEKPPITYFRHPTTLNSLHDYASKHAPILSIHVSLLANCACVGITIPHGIFDGMGMSQVVEGLNCMLNNVPWAPPNADWIFGYGREVERA</sequence>
<evidence type="ECO:0000313" key="1">
    <source>
        <dbReference type="EMBL" id="KAF9018581.1"/>
    </source>
</evidence>
<dbReference type="AlphaFoldDB" id="A0A9P5P2X4"/>
<comment type="caution">
    <text evidence="1">The sequence shown here is derived from an EMBL/GenBank/DDBJ whole genome shotgun (WGS) entry which is preliminary data.</text>
</comment>
<dbReference type="OrthoDB" id="3052823at2759"/>
<dbReference type="Gene3D" id="3.30.559.10">
    <property type="entry name" value="Chloramphenicol acetyltransferase-like domain"/>
    <property type="match status" value="1"/>
</dbReference>
<dbReference type="EMBL" id="JADNRY010001276">
    <property type="protein sequence ID" value="KAF9018581.1"/>
    <property type="molecule type" value="Genomic_DNA"/>
</dbReference>
<organism evidence="1 2">
    <name type="scientific">Rhodocollybia butyracea</name>
    <dbReference type="NCBI Taxonomy" id="206335"/>
    <lineage>
        <taxon>Eukaryota</taxon>
        <taxon>Fungi</taxon>
        <taxon>Dikarya</taxon>
        <taxon>Basidiomycota</taxon>
        <taxon>Agaricomycotina</taxon>
        <taxon>Agaricomycetes</taxon>
        <taxon>Agaricomycetidae</taxon>
        <taxon>Agaricales</taxon>
        <taxon>Marasmiineae</taxon>
        <taxon>Omphalotaceae</taxon>
        <taxon>Rhodocollybia</taxon>
    </lineage>
</organism>
<gene>
    <name evidence="1" type="ORF">BDP27DRAFT_1440158</name>
</gene>
<protein>
    <submittedName>
        <fullName evidence="1">Uncharacterized protein</fullName>
    </submittedName>
</protein>
<evidence type="ECO:0000313" key="2">
    <source>
        <dbReference type="Proteomes" id="UP000772434"/>
    </source>
</evidence>
<keyword evidence="2" id="KW-1185">Reference proteome</keyword>
<proteinExistence type="predicted"/>
<reference evidence="1" key="1">
    <citation type="submission" date="2020-11" db="EMBL/GenBank/DDBJ databases">
        <authorList>
            <consortium name="DOE Joint Genome Institute"/>
            <person name="Ahrendt S."/>
            <person name="Riley R."/>
            <person name="Andreopoulos W."/>
            <person name="Labutti K."/>
            <person name="Pangilinan J."/>
            <person name="Ruiz-Duenas F.J."/>
            <person name="Barrasa J.M."/>
            <person name="Sanchez-Garcia M."/>
            <person name="Camarero S."/>
            <person name="Miyauchi S."/>
            <person name="Serrano A."/>
            <person name="Linde D."/>
            <person name="Babiker R."/>
            <person name="Drula E."/>
            <person name="Ayuso-Fernandez I."/>
            <person name="Pacheco R."/>
            <person name="Padilla G."/>
            <person name="Ferreira P."/>
            <person name="Barriuso J."/>
            <person name="Kellner H."/>
            <person name="Castanera R."/>
            <person name="Alfaro M."/>
            <person name="Ramirez L."/>
            <person name="Pisabarro A.G."/>
            <person name="Kuo A."/>
            <person name="Tritt A."/>
            <person name="Lipzen A."/>
            <person name="He G."/>
            <person name="Yan M."/>
            <person name="Ng V."/>
            <person name="Cullen D."/>
            <person name="Martin F."/>
            <person name="Rosso M.-N."/>
            <person name="Henrissat B."/>
            <person name="Hibbett D."/>
            <person name="Martinez A.T."/>
            <person name="Grigoriev I.V."/>
        </authorList>
    </citation>
    <scope>NUCLEOTIDE SEQUENCE</scope>
    <source>
        <strain evidence="1">AH 40177</strain>
    </source>
</reference>
<dbReference type="InterPro" id="IPR023213">
    <property type="entry name" value="CAT-like_dom_sf"/>
</dbReference>
<dbReference type="Proteomes" id="UP000772434">
    <property type="component" value="Unassembled WGS sequence"/>
</dbReference>
<name>A0A9P5P2X4_9AGAR</name>